<dbReference type="RefSeq" id="XP_011635190.2">
    <property type="nucleotide sequence ID" value="XM_011636888.2"/>
</dbReference>
<reference evidence="3" key="1">
    <citation type="submission" date="2025-08" db="UniProtKB">
        <authorList>
            <consortium name="RefSeq"/>
        </authorList>
    </citation>
    <scope>IDENTIFICATION</scope>
</reference>
<evidence type="ECO:0000313" key="2">
    <source>
        <dbReference type="Proteomes" id="UP000504615"/>
    </source>
</evidence>
<gene>
    <name evidence="3" type="primary">LOC105425875</name>
</gene>
<proteinExistence type="predicted"/>
<dbReference type="KEGG" id="pbar:105425875"/>
<dbReference type="AlphaFoldDB" id="A0A6I9WTB7"/>
<dbReference type="GO" id="GO:0006406">
    <property type="term" value="P:mRNA export from nucleus"/>
    <property type="evidence" value="ECO:0007669"/>
    <property type="project" value="TreeGrafter"/>
</dbReference>
<keyword evidence="2" id="KW-1185">Reference proteome</keyword>
<sequence length="186" mass="21794">MEAAEENEPNVLREIITDEELAQIPKELTRKINAHFNAKFEEFITAKAVFETNRKCLEQNLEKAQKQSAEQKLELDECRAKLELAEKTNTELSNNLEEVKTEVHRLQEFVKRLEKENSELRRQRDIVTDETNALQSQVERRDTEIERMRTELSSLSSQLQNAIAVKCQTLAETEEIRSREMTLDFK</sequence>
<name>A0A6I9WTB7_9HYME</name>
<dbReference type="Gene3D" id="1.20.5.4090">
    <property type="match status" value="1"/>
</dbReference>
<accession>A0A6I9WTB7</accession>
<dbReference type="PANTHER" id="PTHR18898:SF2">
    <property type="entry name" value="NUCLEOPROTEIN TPR"/>
    <property type="match status" value="1"/>
</dbReference>
<protein>
    <submittedName>
        <fullName evidence="3">Nucleoprotein TPR-like</fullName>
    </submittedName>
</protein>
<dbReference type="OrthoDB" id="8026825at2759"/>
<evidence type="ECO:0000256" key="1">
    <source>
        <dbReference type="SAM" id="Coils"/>
    </source>
</evidence>
<dbReference type="GO" id="GO:0017056">
    <property type="term" value="F:structural constituent of nuclear pore"/>
    <property type="evidence" value="ECO:0007669"/>
    <property type="project" value="TreeGrafter"/>
</dbReference>
<dbReference type="GO" id="GO:1901673">
    <property type="term" value="P:regulation of mitotic spindle assembly"/>
    <property type="evidence" value="ECO:0007669"/>
    <property type="project" value="TreeGrafter"/>
</dbReference>
<evidence type="ECO:0000313" key="3">
    <source>
        <dbReference type="RefSeq" id="XP_011635190.2"/>
    </source>
</evidence>
<dbReference type="PANTHER" id="PTHR18898">
    <property type="entry name" value="NUCLEOPROTEIN TPR-RELATED"/>
    <property type="match status" value="1"/>
</dbReference>
<keyword evidence="1" id="KW-0175">Coiled coil</keyword>
<feature type="coiled-coil region" evidence="1">
    <location>
        <begin position="47"/>
        <end position="165"/>
    </location>
</feature>
<organism evidence="2 3">
    <name type="scientific">Pogonomyrmex barbatus</name>
    <name type="common">red harvester ant</name>
    <dbReference type="NCBI Taxonomy" id="144034"/>
    <lineage>
        <taxon>Eukaryota</taxon>
        <taxon>Metazoa</taxon>
        <taxon>Ecdysozoa</taxon>
        <taxon>Arthropoda</taxon>
        <taxon>Hexapoda</taxon>
        <taxon>Insecta</taxon>
        <taxon>Pterygota</taxon>
        <taxon>Neoptera</taxon>
        <taxon>Endopterygota</taxon>
        <taxon>Hymenoptera</taxon>
        <taxon>Apocrita</taxon>
        <taxon>Aculeata</taxon>
        <taxon>Formicoidea</taxon>
        <taxon>Formicidae</taxon>
        <taxon>Myrmicinae</taxon>
        <taxon>Pogonomyrmex</taxon>
    </lineage>
</organism>
<dbReference type="Proteomes" id="UP000504615">
    <property type="component" value="Unplaced"/>
</dbReference>
<dbReference type="GeneID" id="105425875"/>
<dbReference type="GO" id="GO:0005643">
    <property type="term" value="C:nuclear pore"/>
    <property type="evidence" value="ECO:0007669"/>
    <property type="project" value="TreeGrafter"/>
</dbReference>